<comment type="caution">
    <text evidence="2">The sequence shown here is derived from an EMBL/GenBank/DDBJ whole genome shotgun (WGS) entry which is preliminary data.</text>
</comment>
<keyword evidence="3" id="KW-1185">Reference proteome</keyword>
<accession>A0AAI8VCG0</accession>
<feature type="compositionally biased region" description="Low complexity" evidence="1">
    <location>
        <begin position="345"/>
        <end position="354"/>
    </location>
</feature>
<gene>
    <name evidence="2" type="ORF">KHLLAP_LOCUS2801</name>
</gene>
<organism evidence="2 3">
    <name type="scientific">Anthostomella pinea</name>
    <dbReference type="NCBI Taxonomy" id="933095"/>
    <lineage>
        <taxon>Eukaryota</taxon>
        <taxon>Fungi</taxon>
        <taxon>Dikarya</taxon>
        <taxon>Ascomycota</taxon>
        <taxon>Pezizomycotina</taxon>
        <taxon>Sordariomycetes</taxon>
        <taxon>Xylariomycetidae</taxon>
        <taxon>Xylariales</taxon>
        <taxon>Xylariaceae</taxon>
        <taxon>Anthostomella</taxon>
    </lineage>
</organism>
<feature type="region of interest" description="Disordered" evidence="1">
    <location>
        <begin position="66"/>
        <end position="156"/>
    </location>
</feature>
<reference evidence="2" key="1">
    <citation type="submission" date="2023-10" db="EMBL/GenBank/DDBJ databases">
        <authorList>
            <person name="Hackl T."/>
        </authorList>
    </citation>
    <scope>NUCLEOTIDE SEQUENCE</scope>
</reference>
<dbReference type="Proteomes" id="UP001295740">
    <property type="component" value="Unassembled WGS sequence"/>
</dbReference>
<dbReference type="EMBL" id="CAUWAG010000004">
    <property type="protein sequence ID" value="CAJ2502333.1"/>
    <property type="molecule type" value="Genomic_DNA"/>
</dbReference>
<feature type="region of interest" description="Disordered" evidence="1">
    <location>
        <begin position="337"/>
        <end position="356"/>
    </location>
</feature>
<feature type="region of interest" description="Disordered" evidence="1">
    <location>
        <begin position="1"/>
        <end position="32"/>
    </location>
</feature>
<feature type="region of interest" description="Disordered" evidence="1">
    <location>
        <begin position="435"/>
        <end position="459"/>
    </location>
</feature>
<feature type="compositionally biased region" description="Basic and acidic residues" evidence="1">
    <location>
        <begin position="67"/>
        <end position="76"/>
    </location>
</feature>
<feature type="compositionally biased region" description="Basic and acidic residues" evidence="1">
    <location>
        <begin position="111"/>
        <end position="133"/>
    </location>
</feature>
<evidence type="ECO:0000256" key="1">
    <source>
        <dbReference type="SAM" id="MobiDB-lite"/>
    </source>
</evidence>
<evidence type="ECO:0000313" key="2">
    <source>
        <dbReference type="EMBL" id="CAJ2502333.1"/>
    </source>
</evidence>
<dbReference type="AlphaFoldDB" id="A0AAI8VCG0"/>
<name>A0AAI8VCG0_9PEZI</name>
<sequence>MSLLQHHHQLNRSDQDIRAGIPSPPTLLESIPRRDSKLSVNVIKQHNLAQLGTHYAWSGGDDTCTLGRERDTEHTTATKATATYSVFPTSTKPSEAQPDYRPKNLHSPLAAKEHPVTESHHSKSAVSDREKGRTAGADDPSRIPFTSHQKPPKSVLPRRDITISLSRVTSVVEKLLTTRWASLCHLQAREDKDFDLEAESKYDKFVDFLRSASRDRATPENDPLRQFQGRWIGFDQVTVQGPDPDSPCVPYIRFRGIRNEQEVKRLHATLSKRRFWREYHPPLRICFLMEDITVLASSSSTVTHGRSTAMSGPSAMSYGFRQPMSVLCPTDALRAVRPSSDPLKTNSTTNTVSTRRPRISSLCGTTITLGTGASRRLVTIGGIITLKGEFYAITASHTSQATAPPPSPWPLVEKDIEKTEYDGDIDSPLVFTTQQEHMLQTSGSKEPHESQPSPSQATNLARIDVPRTDWALVMVQDPRRRLANFVRFHNEHDTHPSDPIYLTEVAPKPQIGLVHVYGGISKMQQLTMASDRTYLRMPSGELMEAWKAYYTSGPSLSRGDSGAWVFDHRFSVVYGQVIATTSAFVYVLPLVNIFKEIREATGFEPRLPTPFERLSELAKLHFLQGDKPLAEEYAREALTGVVLGHSDSTGDHHHRQSNTRFLADFLNFFPQRRGLVCQVVMRTGSDIATAFAEVCKDAQAREMGDVEVALSFLQDLQTYAEDYGLDLSITASTTNGARPGEARARNRYSLVKALYPGWLGSTEAE</sequence>
<proteinExistence type="predicted"/>
<evidence type="ECO:0000313" key="3">
    <source>
        <dbReference type="Proteomes" id="UP001295740"/>
    </source>
</evidence>
<feature type="compositionally biased region" description="Basic residues" evidence="1">
    <location>
        <begin position="1"/>
        <end position="10"/>
    </location>
</feature>
<feature type="compositionally biased region" description="Polar residues" evidence="1">
    <location>
        <begin position="84"/>
        <end position="94"/>
    </location>
</feature>
<protein>
    <submittedName>
        <fullName evidence="2">Uu.00g097270.m01.CDS01</fullName>
    </submittedName>
</protein>